<gene>
    <name evidence="2" type="ORF">MEDL_1959</name>
</gene>
<dbReference type="Gene3D" id="3.40.50.10140">
    <property type="entry name" value="Toll/interleukin-1 receptor homology (TIR) domain"/>
    <property type="match status" value="1"/>
</dbReference>
<dbReference type="OrthoDB" id="6136373at2759"/>
<dbReference type="EMBL" id="CAJPWZ010000133">
    <property type="protein sequence ID" value="CAG2186413.1"/>
    <property type="molecule type" value="Genomic_DNA"/>
</dbReference>
<dbReference type="InterPro" id="IPR035897">
    <property type="entry name" value="Toll_tir_struct_dom_sf"/>
</dbReference>
<feature type="domain" description="TIR" evidence="1">
    <location>
        <begin position="508"/>
        <end position="634"/>
    </location>
</feature>
<proteinExistence type="predicted"/>
<reference evidence="2" key="1">
    <citation type="submission" date="2021-03" db="EMBL/GenBank/DDBJ databases">
        <authorList>
            <person name="Bekaert M."/>
        </authorList>
    </citation>
    <scope>NUCLEOTIDE SEQUENCE</scope>
</reference>
<dbReference type="GO" id="GO:0007165">
    <property type="term" value="P:signal transduction"/>
    <property type="evidence" value="ECO:0007669"/>
    <property type="project" value="InterPro"/>
</dbReference>
<evidence type="ECO:0000259" key="1">
    <source>
        <dbReference type="PROSITE" id="PS50104"/>
    </source>
</evidence>
<evidence type="ECO:0000313" key="3">
    <source>
        <dbReference type="Proteomes" id="UP000683360"/>
    </source>
</evidence>
<dbReference type="InterPro" id="IPR042342">
    <property type="entry name" value="TTC22"/>
</dbReference>
<sequence>MEINKSKFNPICPGLFQMKLKLMSTSNQARIENREITLHNAKKDHPIVHDVIDLMIIVLDNPLLKRRYLPYNIEKLELIMRRNPNHLNALADLAVLYRNSNLVDKAIPIEEKIDEILKGRDPNDIKEKAVCVLEQGYAELFEEYTEDGLEAQQKLLECLELIKVEKSTAVGRAKDSLCQASNNAMGARRLLFQALSCKTTDSFVDKKKSSVEILKTGLQYLATTSYPKEHVHIWEFYYAMACSRMPGIKAADFNKIPMCQKAVQLFWQVIVNLPKNNGCFTIYRARSYAYIGYILISTSDFNPKYSLLSNDEQFKDILKIPLLSFGHANDELPDDEVVLRREGMSLWILVKYGSTRNDEKIYEFLDRAEKVLSFSISISPCMHQVTFSTRMKVYFEMSSLQSLTLDRKKDVLKKALEDGKALIKNMMSVRDVCTVAEICQRLAKFPKFNLNGPEAVINNEKNVITADQFGAAGYSKSTTRHFEYDVNEASLLQRVRIEIEPADVQHNYRFDYCFIMSEVNSGWIQCFLQHQLTIQMVDGDSNFAGFPGIDYESSSSLLETTIDGINKSRTIILVLSKDLLTREWCMLKPIVTEMLQKRSDSLFIILLEQCDVPTDIDYKHLPYFDFTDEMYIPF</sequence>
<dbReference type="SUPFAM" id="SSF52200">
    <property type="entry name" value="Toll/Interleukin receptor TIR domain"/>
    <property type="match status" value="1"/>
</dbReference>
<accession>A0A8S3PRS8</accession>
<dbReference type="PANTHER" id="PTHR16253">
    <property type="entry name" value="TETRATRICOPEPTIDE REPEAT PROTEIN 22"/>
    <property type="match status" value="1"/>
</dbReference>
<organism evidence="2 3">
    <name type="scientific">Mytilus edulis</name>
    <name type="common">Blue mussel</name>
    <dbReference type="NCBI Taxonomy" id="6550"/>
    <lineage>
        <taxon>Eukaryota</taxon>
        <taxon>Metazoa</taxon>
        <taxon>Spiralia</taxon>
        <taxon>Lophotrochozoa</taxon>
        <taxon>Mollusca</taxon>
        <taxon>Bivalvia</taxon>
        <taxon>Autobranchia</taxon>
        <taxon>Pteriomorphia</taxon>
        <taxon>Mytilida</taxon>
        <taxon>Mytiloidea</taxon>
        <taxon>Mytilidae</taxon>
        <taxon>Mytilinae</taxon>
        <taxon>Mytilus</taxon>
    </lineage>
</organism>
<dbReference type="PANTHER" id="PTHR16253:SF0">
    <property type="entry name" value="TETRATRICOPEPTIDE REPEAT PROTEIN 22"/>
    <property type="match status" value="1"/>
</dbReference>
<protein>
    <recommendedName>
        <fullName evidence="1">TIR domain-containing protein</fullName>
    </recommendedName>
</protein>
<evidence type="ECO:0000313" key="2">
    <source>
        <dbReference type="EMBL" id="CAG2186413.1"/>
    </source>
</evidence>
<dbReference type="InterPro" id="IPR000157">
    <property type="entry name" value="TIR_dom"/>
</dbReference>
<keyword evidence="3" id="KW-1185">Reference proteome</keyword>
<comment type="caution">
    <text evidence="2">The sequence shown here is derived from an EMBL/GenBank/DDBJ whole genome shotgun (WGS) entry which is preliminary data.</text>
</comment>
<dbReference type="PROSITE" id="PS50104">
    <property type="entry name" value="TIR"/>
    <property type="match status" value="1"/>
</dbReference>
<dbReference type="Proteomes" id="UP000683360">
    <property type="component" value="Unassembled WGS sequence"/>
</dbReference>
<name>A0A8S3PRS8_MYTED</name>
<dbReference type="AlphaFoldDB" id="A0A8S3PRS8"/>